<keyword evidence="2" id="KW-1185">Reference proteome</keyword>
<dbReference type="KEGG" id="moz:MoryE10_11850"/>
<reference evidence="1" key="1">
    <citation type="submission" date="2019-06" db="EMBL/GenBank/DDBJ databases">
        <title>Complete genome sequence of Methylogaea oryzae strain JCM16910.</title>
        <authorList>
            <person name="Asakawa S."/>
        </authorList>
    </citation>
    <scope>NUCLEOTIDE SEQUENCE</scope>
    <source>
        <strain evidence="1">E10</strain>
    </source>
</reference>
<evidence type="ECO:0000313" key="2">
    <source>
        <dbReference type="Proteomes" id="UP000824988"/>
    </source>
</evidence>
<organism evidence="1 2">
    <name type="scientific">Methylogaea oryzae</name>
    <dbReference type="NCBI Taxonomy" id="1295382"/>
    <lineage>
        <taxon>Bacteria</taxon>
        <taxon>Pseudomonadati</taxon>
        <taxon>Pseudomonadota</taxon>
        <taxon>Gammaproteobacteria</taxon>
        <taxon>Methylococcales</taxon>
        <taxon>Methylococcaceae</taxon>
        <taxon>Methylogaea</taxon>
    </lineage>
</organism>
<dbReference type="EMBL" id="AP019782">
    <property type="protein sequence ID" value="BBL70579.1"/>
    <property type="molecule type" value="Genomic_DNA"/>
</dbReference>
<name>A0A8D4VQ30_9GAMM</name>
<protein>
    <submittedName>
        <fullName evidence="1">Uncharacterized protein</fullName>
    </submittedName>
</protein>
<dbReference type="Proteomes" id="UP000824988">
    <property type="component" value="Chromosome"/>
</dbReference>
<dbReference type="AlphaFoldDB" id="A0A8D4VQ30"/>
<sequence>MHRAIVNERIPFHGYKLAQFVTKVPFIYDEKHDTMARIMHKLRCRVRKENHRALIRGCTVDLRQKFAATGKSLDKRQLNSALYSFVSEAKAMSFQYDIGNWAYRTLGTPL</sequence>
<gene>
    <name evidence="1" type="ORF">MoryE10_11850</name>
</gene>
<proteinExistence type="predicted"/>
<evidence type="ECO:0000313" key="1">
    <source>
        <dbReference type="EMBL" id="BBL70579.1"/>
    </source>
</evidence>
<accession>A0A8D4VQ30</accession>